<evidence type="ECO:0000313" key="2">
    <source>
        <dbReference type="Proteomes" id="UP001177023"/>
    </source>
</evidence>
<organism evidence="1 2">
    <name type="scientific">Mesorhabditis spiculigera</name>
    <dbReference type="NCBI Taxonomy" id="96644"/>
    <lineage>
        <taxon>Eukaryota</taxon>
        <taxon>Metazoa</taxon>
        <taxon>Ecdysozoa</taxon>
        <taxon>Nematoda</taxon>
        <taxon>Chromadorea</taxon>
        <taxon>Rhabditida</taxon>
        <taxon>Rhabditina</taxon>
        <taxon>Rhabditomorpha</taxon>
        <taxon>Rhabditoidea</taxon>
        <taxon>Rhabditidae</taxon>
        <taxon>Mesorhabditinae</taxon>
        <taxon>Mesorhabditis</taxon>
    </lineage>
</organism>
<protein>
    <submittedName>
        <fullName evidence="1">Uncharacterized protein</fullName>
    </submittedName>
</protein>
<feature type="non-terminal residue" evidence="1">
    <location>
        <position position="146"/>
    </location>
</feature>
<dbReference type="EMBL" id="CATQJA010002654">
    <property type="protein sequence ID" value="CAJ0578512.1"/>
    <property type="molecule type" value="Genomic_DNA"/>
</dbReference>
<sequence length="146" mass="16148">MAESTINSGKRLPDPIQIRKSPVLLEGCQKSRYVFAKGPPLSSTDSYSMSFDRSTSSLDDFSNFLSTQYLVFPVQNKNKEPMLIKFPEDLIEEDHFKEGSVWGSDTSLEEEAEIANHISGGIDQTLVLDGDDSPIQSPAPYLDSLA</sequence>
<gene>
    <name evidence="1" type="ORF">MSPICULIGERA_LOCUS16761</name>
</gene>
<evidence type="ECO:0000313" key="1">
    <source>
        <dbReference type="EMBL" id="CAJ0578512.1"/>
    </source>
</evidence>
<accession>A0AA36CZZ5</accession>
<keyword evidence="2" id="KW-1185">Reference proteome</keyword>
<name>A0AA36CZZ5_9BILA</name>
<comment type="caution">
    <text evidence="1">The sequence shown here is derived from an EMBL/GenBank/DDBJ whole genome shotgun (WGS) entry which is preliminary data.</text>
</comment>
<dbReference type="AlphaFoldDB" id="A0AA36CZZ5"/>
<reference evidence="1" key="1">
    <citation type="submission" date="2023-06" db="EMBL/GenBank/DDBJ databases">
        <authorList>
            <person name="Delattre M."/>
        </authorList>
    </citation>
    <scope>NUCLEOTIDE SEQUENCE</scope>
    <source>
        <strain evidence="1">AF72</strain>
    </source>
</reference>
<proteinExistence type="predicted"/>
<dbReference type="Proteomes" id="UP001177023">
    <property type="component" value="Unassembled WGS sequence"/>
</dbReference>